<dbReference type="HOGENOM" id="CLU_2917321_0_0_5"/>
<dbReference type="AlphaFoldDB" id="C5ATM2"/>
<organism evidence="1 2">
    <name type="scientific">Methylorubrum extorquens (strain ATCC 14718 / DSM 1338 / JCM 2805 / NCIMB 9133 / AM1)</name>
    <name type="common">Methylobacterium extorquens</name>
    <dbReference type="NCBI Taxonomy" id="272630"/>
    <lineage>
        <taxon>Bacteria</taxon>
        <taxon>Pseudomonadati</taxon>
        <taxon>Pseudomonadota</taxon>
        <taxon>Alphaproteobacteria</taxon>
        <taxon>Hyphomicrobiales</taxon>
        <taxon>Methylobacteriaceae</taxon>
        <taxon>Methylorubrum</taxon>
    </lineage>
</organism>
<dbReference type="Proteomes" id="UP000009081">
    <property type="component" value="Chromosome"/>
</dbReference>
<name>C5ATM2_METEA</name>
<dbReference type="KEGG" id="mea:Mex_1p2793"/>
<keyword evidence="2" id="KW-1185">Reference proteome</keyword>
<dbReference type="EMBL" id="CP001510">
    <property type="protein sequence ID" value="ACS40546.1"/>
    <property type="molecule type" value="Genomic_DNA"/>
</dbReference>
<evidence type="ECO:0000313" key="2">
    <source>
        <dbReference type="Proteomes" id="UP000009081"/>
    </source>
</evidence>
<evidence type="ECO:0000313" key="1">
    <source>
        <dbReference type="EMBL" id="ACS40546.1"/>
    </source>
</evidence>
<proteinExistence type="predicted"/>
<protein>
    <submittedName>
        <fullName evidence="1">Uncharacterized protein</fullName>
    </submittedName>
</protein>
<gene>
    <name evidence="1" type="ordered locus">MexAM1_META1p2793</name>
</gene>
<sequence>MDGFFYMDGCPTAINQDHGVKDKISNGVWFYDRLTNFIDWGQDDVDHDIMRKAIMTSDFEA</sequence>
<accession>C5ATM2</accession>
<reference evidence="1 2" key="1">
    <citation type="journal article" date="2009" name="PLoS ONE">
        <title>Methylobacterium genome sequences: a reference blueprint to investigate microbial metabolism of C1 compounds from natural and industrial sources.</title>
        <authorList>
            <person name="Vuilleumier S."/>
            <person name="Chistoserdova L."/>
            <person name="Lee M.-C."/>
            <person name="Bringel F."/>
            <person name="Lajus A."/>
            <person name="Zhou Y."/>
            <person name="Gourion B."/>
            <person name="Barbe V."/>
            <person name="Chang J."/>
            <person name="Cruveiller S."/>
            <person name="Dossat C."/>
            <person name="Gillett W."/>
            <person name="Gruffaz C."/>
            <person name="Haugen E."/>
            <person name="Hourcade E."/>
            <person name="Levy R."/>
            <person name="Mangenot S."/>
            <person name="Muller E."/>
            <person name="Nadalig T."/>
            <person name="Pagni M."/>
            <person name="Penny C."/>
            <person name="Peyraud R."/>
            <person name="Robinson D.G."/>
            <person name="Roche D."/>
            <person name="Rouy Z."/>
            <person name="Saenampechek C."/>
            <person name="Salvignol G."/>
            <person name="Vallenet D."/>
            <person name="Wu Z."/>
            <person name="Marx C.J."/>
            <person name="Vorholt J.A."/>
            <person name="Olson M.V."/>
            <person name="Kaul R."/>
            <person name="Weissenbach J."/>
            <person name="Medigue C."/>
            <person name="Lidstrom M.E."/>
        </authorList>
    </citation>
    <scope>NUCLEOTIDE SEQUENCE [LARGE SCALE GENOMIC DNA]</scope>
    <source>
        <strain evidence="2">ATCC 14718 / DSM 1338 / JCM 2805 / NCIMB 9133 / AM1</strain>
    </source>
</reference>